<accession>A0A3L6Q5L5</accession>
<reference evidence="3" key="1">
    <citation type="journal article" date="2019" name="Nat. Commun.">
        <title>The genome of broomcorn millet.</title>
        <authorList>
            <person name="Zou C."/>
            <person name="Miki D."/>
            <person name="Li D."/>
            <person name="Tang Q."/>
            <person name="Xiao L."/>
            <person name="Rajput S."/>
            <person name="Deng P."/>
            <person name="Jia W."/>
            <person name="Huang R."/>
            <person name="Zhang M."/>
            <person name="Sun Y."/>
            <person name="Hu J."/>
            <person name="Fu X."/>
            <person name="Schnable P.S."/>
            <person name="Li F."/>
            <person name="Zhang H."/>
            <person name="Feng B."/>
            <person name="Zhu X."/>
            <person name="Liu R."/>
            <person name="Schnable J.C."/>
            <person name="Zhu J.-K."/>
            <person name="Zhang H."/>
        </authorList>
    </citation>
    <scope>NUCLEOTIDE SEQUENCE [LARGE SCALE GENOMIC DNA]</scope>
</reference>
<sequence>MMAAGHHITGKTRNLAPQMSPATLTHRRKIQPEGKQNHQTRWEPNPTRFLYELVSIPSKISPHIHCRVLVYRSSTIAGTKSTYGTKQNTGKPNTDTEDKNSDKPIDVKTHAKDMIIKHHMHLRQHQDSLTKNTDNIRGTLEGTKAYRRDLHQKKIQL</sequence>
<dbReference type="AlphaFoldDB" id="A0A3L6Q5L5"/>
<gene>
    <name evidence="2" type="ORF">C2845_PM15G12750</name>
</gene>
<organism evidence="2 3">
    <name type="scientific">Panicum miliaceum</name>
    <name type="common">Proso millet</name>
    <name type="synonym">Broomcorn millet</name>
    <dbReference type="NCBI Taxonomy" id="4540"/>
    <lineage>
        <taxon>Eukaryota</taxon>
        <taxon>Viridiplantae</taxon>
        <taxon>Streptophyta</taxon>
        <taxon>Embryophyta</taxon>
        <taxon>Tracheophyta</taxon>
        <taxon>Spermatophyta</taxon>
        <taxon>Magnoliopsida</taxon>
        <taxon>Liliopsida</taxon>
        <taxon>Poales</taxon>
        <taxon>Poaceae</taxon>
        <taxon>PACMAD clade</taxon>
        <taxon>Panicoideae</taxon>
        <taxon>Panicodae</taxon>
        <taxon>Paniceae</taxon>
        <taxon>Panicinae</taxon>
        <taxon>Panicum</taxon>
        <taxon>Panicum sect. Panicum</taxon>
    </lineage>
</organism>
<name>A0A3L6Q5L5_PANMI</name>
<proteinExistence type="predicted"/>
<keyword evidence="3" id="KW-1185">Reference proteome</keyword>
<evidence type="ECO:0000313" key="2">
    <source>
        <dbReference type="EMBL" id="RLM73128.1"/>
    </source>
</evidence>
<dbReference type="Proteomes" id="UP000275267">
    <property type="component" value="Unassembled WGS sequence"/>
</dbReference>
<protein>
    <submittedName>
        <fullName evidence="2">Uncharacterized protein</fullName>
    </submittedName>
</protein>
<dbReference type="EMBL" id="PQIB02000013">
    <property type="protein sequence ID" value="RLM73128.1"/>
    <property type="molecule type" value="Genomic_DNA"/>
</dbReference>
<evidence type="ECO:0000313" key="3">
    <source>
        <dbReference type="Proteomes" id="UP000275267"/>
    </source>
</evidence>
<comment type="caution">
    <text evidence="2">The sequence shown here is derived from an EMBL/GenBank/DDBJ whole genome shotgun (WGS) entry which is preliminary data.</text>
</comment>
<feature type="compositionally biased region" description="Polar residues" evidence="1">
    <location>
        <begin position="80"/>
        <end position="93"/>
    </location>
</feature>
<feature type="region of interest" description="Disordered" evidence="1">
    <location>
        <begin position="80"/>
        <end position="106"/>
    </location>
</feature>
<feature type="region of interest" description="Disordered" evidence="1">
    <location>
        <begin position="1"/>
        <end position="22"/>
    </location>
</feature>
<feature type="compositionally biased region" description="Polar residues" evidence="1">
    <location>
        <begin position="11"/>
        <end position="22"/>
    </location>
</feature>
<evidence type="ECO:0000256" key="1">
    <source>
        <dbReference type="SAM" id="MobiDB-lite"/>
    </source>
</evidence>
<feature type="compositionally biased region" description="Basic and acidic residues" evidence="1">
    <location>
        <begin position="94"/>
        <end position="106"/>
    </location>
</feature>